<protein>
    <recommendedName>
        <fullName evidence="1">DUF6876 domain-containing protein</fullName>
    </recommendedName>
</protein>
<feature type="domain" description="DUF6876" evidence="1">
    <location>
        <begin position="9"/>
        <end position="122"/>
    </location>
</feature>
<dbReference type="AlphaFoldDB" id="A0A7H1NRL9"/>
<evidence type="ECO:0000313" key="2">
    <source>
        <dbReference type="EMBL" id="QNT77582.1"/>
    </source>
</evidence>
<reference evidence="3 4" key="1">
    <citation type="submission" date="2020-08" db="EMBL/GenBank/DDBJ databases">
        <title>Complete genome sequence of Entomobacter blattae G55GP.</title>
        <authorList>
            <person name="Poehlein A."/>
            <person name="Guzman J."/>
            <person name="Daniel R."/>
            <person name="Vilcinskas A."/>
        </authorList>
    </citation>
    <scope>NUCLEOTIDE SEQUENCE [LARGE SCALE GENOMIC DNA]</scope>
    <source>
        <strain evidence="3 4">G55GP</strain>
    </source>
</reference>
<gene>
    <name evidence="2" type="ORF">JGUZn3_03250</name>
    <name evidence="3" type="ORF">JGUZn3_12030</name>
</gene>
<dbReference type="Pfam" id="PF21781">
    <property type="entry name" value="DUF6876"/>
    <property type="match status" value="1"/>
</dbReference>
<dbReference type="Proteomes" id="UP000516349">
    <property type="component" value="Chromosome"/>
</dbReference>
<evidence type="ECO:0000313" key="3">
    <source>
        <dbReference type="EMBL" id="QNT78429.1"/>
    </source>
</evidence>
<dbReference type="KEGG" id="ebla:JGUZn3_12030"/>
<dbReference type="EMBL" id="CP060244">
    <property type="protein sequence ID" value="QNT78429.1"/>
    <property type="molecule type" value="Genomic_DNA"/>
</dbReference>
<dbReference type="EMBL" id="CP060244">
    <property type="protein sequence ID" value="QNT77582.1"/>
    <property type="molecule type" value="Genomic_DNA"/>
</dbReference>
<dbReference type="KEGG" id="ebla:JGUZn3_03250"/>
<name>A0A7H1NRL9_9PROT</name>
<proteinExistence type="predicted"/>
<sequence length="123" mass="14528">MTLQEFITLDAELKQFSTMGPRSRYLFDMTISEGVKYFADETGCFWLLDEVTLNQHRNGIYSKSYQLWNLTISPLDRTKASLCCFNRNNQLLFRKVIERELFPLETMELIVLSNTIMLPTEYH</sequence>
<keyword evidence="4" id="KW-1185">Reference proteome</keyword>
<evidence type="ECO:0000313" key="4">
    <source>
        <dbReference type="Proteomes" id="UP000516349"/>
    </source>
</evidence>
<organism evidence="3 4">
    <name type="scientific">Entomobacter blattae</name>
    <dbReference type="NCBI Taxonomy" id="2762277"/>
    <lineage>
        <taxon>Bacteria</taxon>
        <taxon>Pseudomonadati</taxon>
        <taxon>Pseudomonadota</taxon>
        <taxon>Alphaproteobacteria</taxon>
        <taxon>Acetobacterales</taxon>
        <taxon>Acetobacteraceae</taxon>
        <taxon>Entomobacter</taxon>
    </lineage>
</organism>
<evidence type="ECO:0000259" key="1">
    <source>
        <dbReference type="Pfam" id="PF21781"/>
    </source>
</evidence>
<dbReference type="InterPro" id="IPR049241">
    <property type="entry name" value="DUF6876"/>
</dbReference>
<accession>A0A7H1NRL9</accession>